<dbReference type="Proteomes" id="UP000054279">
    <property type="component" value="Unassembled WGS sequence"/>
</dbReference>
<proteinExistence type="predicted"/>
<organism evidence="1 2">
    <name type="scientific">Sphaerobolus stellatus (strain SS14)</name>
    <dbReference type="NCBI Taxonomy" id="990650"/>
    <lineage>
        <taxon>Eukaryota</taxon>
        <taxon>Fungi</taxon>
        <taxon>Dikarya</taxon>
        <taxon>Basidiomycota</taxon>
        <taxon>Agaricomycotina</taxon>
        <taxon>Agaricomycetes</taxon>
        <taxon>Phallomycetidae</taxon>
        <taxon>Geastrales</taxon>
        <taxon>Sphaerobolaceae</taxon>
        <taxon>Sphaerobolus</taxon>
    </lineage>
</organism>
<gene>
    <name evidence="1" type="ORF">M422DRAFT_35273</name>
</gene>
<feature type="non-terminal residue" evidence="1">
    <location>
        <position position="52"/>
    </location>
</feature>
<dbReference type="EMBL" id="KN837205">
    <property type="protein sequence ID" value="KIJ33975.1"/>
    <property type="molecule type" value="Genomic_DNA"/>
</dbReference>
<protein>
    <submittedName>
        <fullName evidence="1">Unplaced genomic scaffold SPHSTscaffold_130, whole genome shotgun sequence</fullName>
    </submittedName>
</protein>
<accession>A0A0C9V936</accession>
<reference evidence="1 2" key="1">
    <citation type="submission" date="2014-06" db="EMBL/GenBank/DDBJ databases">
        <title>Evolutionary Origins and Diversification of the Mycorrhizal Mutualists.</title>
        <authorList>
            <consortium name="DOE Joint Genome Institute"/>
            <consortium name="Mycorrhizal Genomics Consortium"/>
            <person name="Kohler A."/>
            <person name="Kuo A."/>
            <person name="Nagy L.G."/>
            <person name="Floudas D."/>
            <person name="Copeland A."/>
            <person name="Barry K.W."/>
            <person name="Cichocki N."/>
            <person name="Veneault-Fourrey C."/>
            <person name="LaButti K."/>
            <person name="Lindquist E.A."/>
            <person name="Lipzen A."/>
            <person name="Lundell T."/>
            <person name="Morin E."/>
            <person name="Murat C."/>
            <person name="Riley R."/>
            <person name="Ohm R."/>
            <person name="Sun H."/>
            <person name="Tunlid A."/>
            <person name="Henrissat B."/>
            <person name="Grigoriev I.V."/>
            <person name="Hibbett D.S."/>
            <person name="Martin F."/>
        </authorList>
    </citation>
    <scope>NUCLEOTIDE SEQUENCE [LARGE SCALE GENOMIC DNA]</scope>
    <source>
        <strain evidence="1 2">SS14</strain>
    </source>
</reference>
<sequence>MKYPSCESCSIVKPDIILSDDTSIQMLYKLCIFCINSHRKRTRRGPREKFAI</sequence>
<name>A0A0C9V936_SPHS4</name>
<dbReference type="HOGENOM" id="CLU_3093239_0_0_1"/>
<evidence type="ECO:0000313" key="1">
    <source>
        <dbReference type="EMBL" id="KIJ33975.1"/>
    </source>
</evidence>
<keyword evidence="2" id="KW-1185">Reference proteome</keyword>
<dbReference type="AlphaFoldDB" id="A0A0C9V936"/>
<evidence type="ECO:0000313" key="2">
    <source>
        <dbReference type="Proteomes" id="UP000054279"/>
    </source>
</evidence>